<feature type="transmembrane region" description="Helical" evidence="6">
    <location>
        <begin position="12"/>
        <end position="35"/>
    </location>
</feature>
<proteinExistence type="inferred from homology"/>
<evidence type="ECO:0000256" key="2">
    <source>
        <dbReference type="ARBA" id="ARBA00006840"/>
    </source>
</evidence>
<evidence type="ECO:0000256" key="1">
    <source>
        <dbReference type="ARBA" id="ARBA00004141"/>
    </source>
</evidence>
<sequence length="268" mass="29245">MGFCVGLIKVLIVFLNTLFLLVGLLIAVGTAVLFADPTYAVSVVQDTNNYYIGLSILLVIGLILVIVAFLGCCGAFKESQCLLVTFFIFLLVVVVSEIAAGAWAFHNKDKLSDVIRQTVKHTVQEEYSVYPTRTAAFDGVQKMLKCCGAEGPNDWAASRFNNVERSNALDLTISRLNPVYKVPQSCCSTDDMNVCNNVRSLGIVTSITAVPNGIYSKGCLEKLIDTISEYSIYFIAVGGSIVVLELFGLIFSLVLCCAIRRKDDDYKS</sequence>
<dbReference type="EMBL" id="UFQT01001067">
    <property type="protein sequence ID" value="SSX28735.1"/>
    <property type="molecule type" value="Genomic_DNA"/>
</dbReference>
<evidence type="ECO:0000313" key="8">
    <source>
        <dbReference type="EMBL" id="SSX28735.1"/>
    </source>
</evidence>
<dbReference type="PANTHER" id="PTHR19282:SF551">
    <property type="entry name" value="RE08073P-RELATED"/>
    <property type="match status" value="1"/>
</dbReference>
<dbReference type="PRINTS" id="PR00259">
    <property type="entry name" value="TMFOUR"/>
</dbReference>
<dbReference type="AlphaFoldDB" id="A0A336KYW6"/>
<dbReference type="VEuPathDB" id="VectorBase:CSON000395"/>
<keyword evidence="3 6" id="KW-0812">Transmembrane</keyword>
<reference evidence="7" key="1">
    <citation type="submission" date="2018-04" db="EMBL/GenBank/DDBJ databases">
        <authorList>
            <person name="Go L.Y."/>
            <person name="Mitchell J.A."/>
        </authorList>
    </citation>
    <scope>NUCLEOTIDE SEQUENCE</scope>
    <source>
        <tissue evidence="7">Whole organism</tissue>
    </source>
</reference>
<evidence type="ECO:0000256" key="5">
    <source>
        <dbReference type="ARBA" id="ARBA00023136"/>
    </source>
</evidence>
<feature type="transmembrane region" description="Helical" evidence="6">
    <location>
        <begin position="232"/>
        <end position="259"/>
    </location>
</feature>
<name>A0A336KYW6_CULSO</name>
<dbReference type="PANTHER" id="PTHR19282">
    <property type="entry name" value="TETRASPANIN"/>
    <property type="match status" value="1"/>
</dbReference>
<evidence type="ECO:0000256" key="6">
    <source>
        <dbReference type="RuleBase" id="RU361218"/>
    </source>
</evidence>
<comment type="similarity">
    <text evidence="2 6">Belongs to the tetraspanin (TM4SF) family.</text>
</comment>
<dbReference type="InterPro" id="IPR018499">
    <property type="entry name" value="Tetraspanin/Peripherin"/>
</dbReference>
<feature type="transmembrane region" description="Helical" evidence="6">
    <location>
        <begin position="50"/>
        <end position="70"/>
    </location>
</feature>
<dbReference type="InterPro" id="IPR008952">
    <property type="entry name" value="Tetraspanin_EC2_sf"/>
</dbReference>
<protein>
    <recommendedName>
        <fullName evidence="6">Tetraspanin</fullName>
    </recommendedName>
</protein>
<dbReference type="InterPro" id="IPR000301">
    <property type="entry name" value="Tetraspanin_animals"/>
</dbReference>
<gene>
    <name evidence="7" type="primary">CSON000395</name>
</gene>
<dbReference type="PROSITE" id="PS00421">
    <property type="entry name" value="TM4_1"/>
    <property type="match status" value="1"/>
</dbReference>
<evidence type="ECO:0000313" key="7">
    <source>
        <dbReference type="EMBL" id="SSX08823.1"/>
    </source>
</evidence>
<feature type="transmembrane region" description="Helical" evidence="6">
    <location>
        <begin position="82"/>
        <end position="105"/>
    </location>
</feature>
<keyword evidence="4 6" id="KW-1133">Transmembrane helix</keyword>
<comment type="subcellular location">
    <subcellularLocation>
        <location evidence="1 6">Membrane</location>
        <topology evidence="1 6">Multi-pass membrane protein</topology>
    </subcellularLocation>
</comment>
<evidence type="ECO:0000256" key="4">
    <source>
        <dbReference type="ARBA" id="ARBA00022989"/>
    </source>
</evidence>
<dbReference type="Gene3D" id="1.10.1450.10">
    <property type="entry name" value="Tetraspanin"/>
    <property type="match status" value="1"/>
</dbReference>
<reference evidence="8" key="2">
    <citation type="submission" date="2018-07" db="EMBL/GenBank/DDBJ databases">
        <authorList>
            <person name="Quirk P.G."/>
            <person name="Krulwich T.A."/>
        </authorList>
    </citation>
    <scope>NUCLEOTIDE SEQUENCE</scope>
</reference>
<dbReference type="PIRSF" id="PIRSF002419">
    <property type="entry name" value="Tetraspanin"/>
    <property type="match status" value="1"/>
</dbReference>
<accession>A0A336KYW6</accession>
<dbReference type="GO" id="GO:0005886">
    <property type="term" value="C:plasma membrane"/>
    <property type="evidence" value="ECO:0007669"/>
    <property type="project" value="TreeGrafter"/>
</dbReference>
<dbReference type="EMBL" id="UFQS01001067">
    <property type="protein sequence ID" value="SSX08823.1"/>
    <property type="molecule type" value="Genomic_DNA"/>
</dbReference>
<dbReference type="Pfam" id="PF00335">
    <property type="entry name" value="Tetraspanin"/>
    <property type="match status" value="1"/>
</dbReference>
<dbReference type="SUPFAM" id="SSF48652">
    <property type="entry name" value="Tetraspanin"/>
    <property type="match status" value="1"/>
</dbReference>
<organism evidence="7">
    <name type="scientific">Culicoides sonorensis</name>
    <name type="common">Biting midge</name>
    <dbReference type="NCBI Taxonomy" id="179676"/>
    <lineage>
        <taxon>Eukaryota</taxon>
        <taxon>Metazoa</taxon>
        <taxon>Ecdysozoa</taxon>
        <taxon>Arthropoda</taxon>
        <taxon>Hexapoda</taxon>
        <taxon>Insecta</taxon>
        <taxon>Pterygota</taxon>
        <taxon>Neoptera</taxon>
        <taxon>Endopterygota</taxon>
        <taxon>Diptera</taxon>
        <taxon>Nematocera</taxon>
        <taxon>Chironomoidea</taxon>
        <taxon>Ceratopogonidae</taxon>
        <taxon>Ceratopogoninae</taxon>
        <taxon>Culicoides</taxon>
        <taxon>Monoculicoides</taxon>
    </lineage>
</organism>
<evidence type="ECO:0000256" key="3">
    <source>
        <dbReference type="ARBA" id="ARBA00022692"/>
    </source>
</evidence>
<dbReference type="OMA" id="VQVKPTC"/>
<dbReference type="InterPro" id="IPR018503">
    <property type="entry name" value="Tetraspanin_CS"/>
</dbReference>
<keyword evidence="5 6" id="KW-0472">Membrane</keyword>